<dbReference type="InterPro" id="IPR056911">
    <property type="entry name" value="Phage_Znf_bind_put"/>
</dbReference>
<evidence type="ECO:0000256" key="1">
    <source>
        <dbReference type="SAM" id="MobiDB-lite"/>
    </source>
</evidence>
<name>A0ABX0ZAV7_9ACTN</name>
<keyword evidence="4" id="KW-1185">Reference proteome</keyword>
<accession>A0ABX0ZAV7</accession>
<organism evidence="3 4">
    <name type="scientific">Micromonospora thermarum</name>
    <dbReference type="NCBI Taxonomy" id="2720024"/>
    <lineage>
        <taxon>Bacteria</taxon>
        <taxon>Bacillati</taxon>
        <taxon>Actinomycetota</taxon>
        <taxon>Actinomycetes</taxon>
        <taxon>Micromonosporales</taxon>
        <taxon>Micromonosporaceae</taxon>
        <taxon>Micromonospora</taxon>
    </lineage>
</organism>
<evidence type="ECO:0000259" key="2">
    <source>
        <dbReference type="Pfam" id="PF24623"/>
    </source>
</evidence>
<dbReference type="Pfam" id="PF24623">
    <property type="entry name" value="Phage_zn_bind_8"/>
    <property type="match status" value="1"/>
</dbReference>
<feature type="region of interest" description="Disordered" evidence="1">
    <location>
        <begin position="81"/>
        <end position="102"/>
    </location>
</feature>
<dbReference type="Proteomes" id="UP000783871">
    <property type="component" value="Unassembled WGS sequence"/>
</dbReference>
<comment type="caution">
    <text evidence="3">The sequence shown here is derived from an EMBL/GenBank/DDBJ whole genome shotgun (WGS) entry which is preliminary data.</text>
</comment>
<dbReference type="RefSeq" id="WP_168001502.1">
    <property type="nucleotide sequence ID" value="NZ_JAATEO010000013.1"/>
</dbReference>
<gene>
    <name evidence="3" type="ORF">HCJ94_14315</name>
</gene>
<protein>
    <recommendedName>
        <fullName evidence="2">DNA-binding phage zinc finger domain-containing protein</fullName>
    </recommendedName>
</protein>
<feature type="domain" description="DNA-binding phage zinc finger" evidence="2">
    <location>
        <begin position="45"/>
        <end position="96"/>
    </location>
</feature>
<sequence length="102" mass="11316">MEYQRLSQEQAAAQFWDGMRCVANVATTTGNKTLFQAIQVVGQAAMAVGIPIPDTGEFVRCPMCDAMPGQRCINVVGHPLPDHLHPERTERARRLREEIGKP</sequence>
<proteinExistence type="predicted"/>
<dbReference type="EMBL" id="JAATEO010000013">
    <property type="protein sequence ID" value="NJP33128.1"/>
    <property type="molecule type" value="Genomic_DNA"/>
</dbReference>
<evidence type="ECO:0000313" key="3">
    <source>
        <dbReference type="EMBL" id="NJP33128.1"/>
    </source>
</evidence>
<evidence type="ECO:0000313" key="4">
    <source>
        <dbReference type="Proteomes" id="UP000783871"/>
    </source>
</evidence>
<reference evidence="3 4" key="1">
    <citation type="submission" date="2020-03" db="EMBL/GenBank/DDBJ databases">
        <title>WGS of actinomycetes isolated from Thailand.</title>
        <authorList>
            <person name="Thawai C."/>
        </authorList>
    </citation>
    <scope>NUCLEOTIDE SEQUENCE [LARGE SCALE GENOMIC DNA]</scope>
    <source>
        <strain evidence="3 4">HSS6-12</strain>
    </source>
</reference>